<dbReference type="InterPro" id="IPR029787">
    <property type="entry name" value="Nucleotide_cyclase"/>
</dbReference>
<dbReference type="PANTHER" id="PTHR45138:SF9">
    <property type="entry name" value="DIGUANYLATE CYCLASE DGCM-RELATED"/>
    <property type="match status" value="1"/>
</dbReference>
<protein>
    <submittedName>
        <fullName evidence="3">Diguanylate cyclase</fullName>
        <ecNumber evidence="3">2.7.7.65</ecNumber>
    </submittedName>
</protein>
<dbReference type="Gene3D" id="3.30.70.270">
    <property type="match status" value="1"/>
</dbReference>
<feature type="domain" description="GGDEF" evidence="2">
    <location>
        <begin position="182"/>
        <end position="309"/>
    </location>
</feature>
<dbReference type="CDD" id="cd01949">
    <property type="entry name" value="GGDEF"/>
    <property type="match status" value="1"/>
</dbReference>
<dbReference type="InterPro" id="IPR000160">
    <property type="entry name" value="GGDEF_dom"/>
</dbReference>
<dbReference type="InterPro" id="IPR050469">
    <property type="entry name" value="Diguanylate_Cyclase"/>
</dbReference>
<evidence type="ECO:0000313" key="4">
    <source>
        <dbReference type="Proteomes" id="UP001597109"/>
    </source>
</evidence>
<dbReference type="InterPro" id="IPR000014">
    <property type="entry name" value="PAS"/>
</dbReference>
<dbReference type="Proteomes" id="UP001597109">
    <property type="component" value="Unassembled WGS sequence"/>
</dbReference>
<evidence type="ECO:0000256" key="1">
    <source>
        <dbReference type="SAM" id="Coils"/>
    </source>
</evidence>
<dbReference type="EMBL" id="JBHTKI010000015">
    <property type="protein sequence ID" value="MFD1031958.1"/>
    <property type="molecule type" value="Genomic_DNA"/>
</dbReference>
<dbReference type="SUPFAM" id="SSF55785">
    <property type="entry name" value="PYP-like sensor domain (PAS domain)"/>
    <property type="match status" value="1"/>
</dbReference>
<dbReference type="InterPro" id="IPR035965">
    <property type="entry name" value="PAS-like_dom_sf"/>
</dbReference>
<dbReference type="SUPFAM" id="SSF55073">
    <property type="entry name" value="Nucleotide cyclase"/>
    <property type="match status" value="1"/>
</dbReference>
<proteinExistence type="predicted"/>
<dbReference type="RefSeq" id="WP_144838164.1">
    <property type="nucleotide sequence ID" value="NZ_JBHTKI010000015.1"/>
</dbReference>
<keyword evidence="3" id="KW-0808">Transferase</keyword>
<name>A0ABW3LBF7_9BACL</name>
<dbReference type="Pfam" id="PF00990">
    <property type="entry name" value="GGDEF"/>
    <property type="match status" value="1"/>
</dbReference>
<dbReference type="PANTHER" id="PTHR45138">
    <property type="entry name" value="REGULATORY COMPONENTS OF SENSORY TRANSDUCTION SYSTEM"/>
    <property type="match status" value="1"/>
</dbReference>
<keyword evidence="1" id="KW-0175">Coiled coil</keyword>
<accession>A0ABW3LBF7</accession>
<keyword evidence="3" id="KW-0548">Nucleotidyltransferase</keyword>
<dbReference type="SMART" id="SM00267">
    <property type="entry name" value="GGDEF"/>
    <property type="match status" value="1"/>
</dbReference>
<dbReference type="GO" id="GO:0052621">
    <property type="term" value="F:diguanylate cyclase activity"/>
    <property type="evidence" value="ECO:0007669"/>
    <property type="project" value="UniProtKB-EC"/>
</dbReference>
<gene>
    <name evidence="3" type="ORF">ACFQ1X_11000</name>
</gene>
<sequence length="309" mass="34590">MEEQLDVAPVGYLVMDHGLRIVQINKTMLEMTGLETAPSHMHDLLTIASRVYFQTYFIPSIMAHGAVSEMYLSMKSSKGPIPVLMNTRKRNGLFECALMHVPVRNEYETEMLNAKRNAEQVSRATAEANRKLTTLLDEVEYRKSELNVLNNRLKELTVTDVLTGLKNRRYLEEFLPELIEDGGTALLMIDIDFFKKVNDSYGHHAGDIVLKNLAEVLEAAIGKAGFATRVGGEEFVVVLPAINLERAEDLAEHIRERVELHDWPYQPITVSIGVAQGLKGHSISEMLQHADAALYESKNAGRNKVTVAS</sequence>
<comment type="caution">
    <text evidence="3">The sequence shown here is derived from an EMBL/GenBank/DDBJ whole genome shotgun (WGS) entry which is preliminary data.</text>
</comment>
<dbReference type="Pfam" id="PF13188">
    <property type="entry name" value="PAS_8"/>
    <property type="match status" value="1"/>
</dbReference>
<dbReference type="InterPro" id="IPR043128">
    <property type="entry name" value="Rev_trsase/Diguanyl_cyclase"/>
</dbReference>
<feature type="coiled-coil region" evidence="1">
    <location>
        <begin position="104"/>
        <end position="156"/>
    </location>
</feature>
<organism evidence="3 4">
    <name type="scientific">Metaplanococcus flavidus</name>
    <dbReference type="NCBI Taxonomy" id="569883"/>
    <lineage>
        <taxon>Bacteria</taxon>
        <taxon>Bacillati</taxon>
        <taxon>Bacillota</taxon>
        <taxon>Bacilli</taxon>
        <taxon>Bacillales</taxon>
        <taxon>Caryophanaceae</taxon>
        <taxon>Metaplanococcus</taxon>
    </lineage>
</organism>
<evidence type="ECO:0000259" key="2">
    <source>
        <dbReference type="PROSITE" id="PS50887"/>
    </source>
</evidence>
<dbReference type="NCBIfam" id="TIGR00254">
    <property type="entry name" value="GGDEF"/>
    <property type="match status" value="1"/>
</dbReference>
<evidence type="ECO:0000313" key="3">
    <source>
        <dbReference type="EMBL" id="MFD1031958.1"/>
    </source>
</evidence>
<dbReference type="PROSITE" id="PS50887">
    <property type="entry name" value="GGDEF"/>
    <property type="match status" value="1"/>
</dbReference>
<dbReference type="EC" id="2.7.7.65" evidence="3"/>
<keyword evidence="4" id="KW-1185">Reference proteome</keyword>
<reference evidence="4" key="1">
    <citation type="journal article" date="2019" name="Int. J. Syst. Evol. Microbiol.">
        <title>The Global Catalogue of Microorganisms (GCM) 10K type strain sequencing project: providing services to taxonomists for standard genome sequencing and annotation.</title>
        <authorList>
            <consortium name="The Broad Institute Genomics Platform"/>
            <consortium name="The Broad Institute Genome Sequencing Center for Infectious Disease"/>
            <person name="Wu L."/>
            <person name="Ma J."/>
        </authorList>
    </citation>
    <scope>NUCLEOTIDE SEQUENCE [LARGE SCALE GENOMIC DNA]</scope>
    <source>
        <strain evidence="4">CCUG 56756</strain>
    </source>
</reference>